<keyword evidence="2" id="KW-1185">Reference proteome</keyword>
<dbReference type="AlphaFoldDB" id="A0A8H5AT90"/>
<accession>A0A8H5AT90</accession>
<evidence type="ECO:0000313" key="2">
    <source>
        <dbReference type="Proteomes" id="UP000541558"/>
    </source>
</evidence>
<proteinExistence type="predicted"/>
<dbReference type="Proteomes" id="UP000541558">
    <property type="component" value="Unassembled WGS sequence"/>
</dbReference>
<organism evidence="1 2">
    <name type="scientific">Ephemerocybe angulata</name>
    <dbReference type="NCBI Taxonomy" id="980116"/>
    <lineage>
        <taxon>Eukaryota</taxon>
        <taxon>Fungi</taxon>
        <taxon>Dikarya</taxon>
        <taxon>Basidiomycota</taxon>
        <taxon>Agaricomycotina</taxon>
        <taxon>Agaricomycetes</taxon>
        <taxon>Agaricomycetidae</taxon>
        <taxon>Agaricales</taxon>
        <taxon>Agaricineae</taxon>
        <taxon>Psathyrellaceae</taxon>
        <taxon>Ephemerocybe</taxon>
    </lineage>
</organism>
<comment type="caution">
    <text evidence="1">The sequence shown here is derived from an EMBL/GenBank/DDBJ whole genome shotgun (WGS) entry which is preliminary data.</text>
</comment>
<protein>
    <submittedName>
        <fullName evidence="1">Uncharacterized protein</fullName>
    </submittedName>
</protein>
<dbReference type="EMBL" id="JAACJK010000229">
    <property type="protein sequence ID" value="KAF5310459.1"/>
    <property type="molecule type" value="Genomic_DNA"/>
</dbReference>
<gene>
    <name evidence="1" type="ORF">D9611_012291</name>
</gene>
<sequence length="109" mass="12180">MSATRSSPTQARVNPYPEVTVLSYKMHKVLVKLPGAVAPVALYQYIQAEAFKRFRGIACDPSEVTLWTLDWPGFGGEEVEVTEEAFPNLERLRRLVVKGPTEDECVSPI</sequence>
<evidence type="ECO:0000313" key="1">
    <source>
        <dbReference type="EMBL" id="KAF5310459.1"/>
    </source>
</evidence>
<reference evidence="1 2" key="1">
    <citation type="journal article" date="2020" name="ISME J.">
        <title>Uncovering the hidden diversity of litter-decomposition mechanisms in mushroom-forming fungi.</title>
        <authorList>
            <person name="Floudas D."/>
            <person name="Bentzer J."/>
            <person name="Ahren D."/>
            <person name="Johansson T."/>
            <person name="Persson P."/>
            <person name="Tunlid A."/>
        </authorList>
    </citation>
    <scope>NUCLEOTIDE SEQUENCE [LARGE SCALE GENOMIC DNA]</scope>
    <source>
        <strain evidence="1 2">CBS 175.51</strain>
    </source>
</reference>
<name>A0A8H5AT90_9AGAR</name>